<sequence>MVRKIVGMLAGVVAMVGLASAPASASASDHPPPGCHVFRYDFSYGQGISVNCYHVPHPPYSFRVVAHCSSILSSWYARGNWTEAGFGPSVAECHGGLLSSARVANYHVDVM</sequence>
<reference evidence="2 3" key="1">
    <citation type="submission" date="2019-06" db="EMBL/GenBank/DDBJ databases">
        <title>Sequencing the genomes of 1000 actinobacteria strains.</title>
        <authorList>
            <person name="Klenk H.-P."/>
        </authorList>
    </citation>
    <scope>NUCLEOTIDE SEQUENCE [LARGE SCALE GENOMIC DNA]</scope>
    <source>
        <strain evidence="2 3">DSM 45679</strain>
    </source>
</reference>
<comment type="caution">
    <text evidence="2">The sequence shown here is derived from an EMBL/GenBank/DDBJ whole genome shotgun (WGS) entry which is preliminary data.</text>
</comment>
<proteinExistence type="predicted"/>
<dbReference type="EMBL" id="VFML01000001">
    <property type="protein sequence ID" value="TQJ00892.1"/>
    <property type="molecule type" value="Genomic_DNA"/>
</dbReference>
<evidence type="ECO:0008006" key="4">
    <source>
        <dbReference type="Google" id="ProtNLM"/>
    </source>
</evidence>
<evidence type="ECO:0000313" key="2">
    <source>
        <dbReference type="EMBL" id="TQJ00892.1"/>
    </source>
</evidence>
<evidence type="ECO:0000256" key="1">
    <source>
        <dbReference type="SAM" id="SignalP"/>
    </source>
</evidence>
<dbReference type="Proteomes" id="UP000320876">
    <property type="component" value="Unassembled WGS sequence"/>
</dbReference>
<feature type="chain" id="PRO_5039714375" description="Beta/gamma crystallin" evidence="1">
    <location>
        <begin position="26"/>
        <end position="111"/>
    </location>
</feature>
<gene>
    <name evidence="2" type="ORF">FB471_0543</name>
</gene>
<evidence type="ECO:0000313" key="3">
    <source>
        <dbReference type="Proteomes" id="UP000320876"/>
    </source>
</evidence>
<dbReference type="RefSeq" id="WP_246076211.1">
    <property type="nucleotide sequence ID" value="NZ_VFML01000001.1"/>
</dbReference>
<feature type="signal peptide" evidence="1">
    <location>
        <begin position="1"/>
        <end position="25"/>
    </location>
</feature>
<dbReference type="AlphaFoldDB" id="A0A542DCU8"/>
<name>A0A542DCU8_AMYCI</name>
<keyword evidence="1" id="KW-0732">Signal</keyword>
<accession>A0A542DCU8</accession>
<keyword evidence="3" id="KW-1185">Reference proteome</keyword>
<organism evidence="2 3">
    <name type="scientific">Amycolatopsis cihanbeyliensis</name>
    <dbReference type="NCBI Taxonomy" id="1128664"/>
    <lineage>
        <taxon>Bacteria</taxon>
        <taxon>Bacillati</taxon>
        <taxon>Actinomycetota</taxon>
        <taxon>Actinomycetes</taxon>
        <taxon>Pseudonocardiales</taxon>
        <taxon>Pseudonocardiaceae</taxon>
        <taxon>Amycolatopsis</taxon>
    </lineage>
</organism>
<protein>
    <recommendedName>
        <fullName evidence="4">Beta/gamma crystallin</fullName>
    </recommendedName>
</protein>